<feature type="compositionally biased region" description="Basic and acidic residues" evidence="1">
    <location>
        <begin position="91"/>
        <end position="100"/>
    </location>
</feature>
<dbReference type="Proteomes" id="UP000660975">
    <property type="component" value="Unassembled WGS sequence"/>
</dbReference>
<evidence type="ECO:0000313" key="4">
    <source>
        <dbReference type="Proteomes" id="UP000480804"/>
    </source>
</evidence>
<evidence type="ECO:0000313" key="5">
    <source>
        <dbReference type="Proteomes" id="UP000660975"/>
    </source>
</evidence>
<reference evidence="3" key="1">
    <citation type="journal article" date="2014" name="Int. J. Syst. Evol. Microbiol.">
        <title>Complete genome sequence of Corynebacterium casei LMG S-19264T (=DSM 44701T), isolated from a smear-ripened cheese.</title>
        <authorList>
            <consortium name="US DOE Joint Genome Institute (JGI-PGF)"/>
            <person name="Walter F."/>
            <person name="Albersmeier A."/>
            <person name="Kalinowski J."/>
            <person name="Ruckert C."/>
        </authorList>
    </citation>
    <scope>NUCLEOTIDE SEQUENCE</scope>
    <source>
        <strain evidence="3">JCM 4136</strain>
    </source>
</reference>
<proteinExistence type="predicted"/>
<dbReference type="Proteomes" id="UP000480804">
    <property type="component" value="Unassembled WGS sequence"/>
</dbReference>
<comment type="caution">
    <text evidence="3">The sequence shown here is derived from an EMBL/GenBank/DDBJ whole genome shotgun (WGS) entry which is preliminary data.</text>
</comment>
<organism evidence="3 5">
    <name type="scientific">Streptomyces gougerotii</name>
    <dbReference type="NCBI Taxonomy" id="53448"/>
    <lineage>
        <taxon>Bacteria</taxon>
        <taxon>Bacillati</taxon>
        <taxon>Actinomycetota</taxon>
        <taxon>Actinomycetes</taxon>
        <taxon>Kitasatosporales</taxon>
        <taxon>Streptomycetaceae</taxon>
        <taxon>Streptomyces</taxon>
        <taxon>Streptomyces diastaticus group</taxon>
    </lineage>
</organism>
<gene>
    <name evidence="3" type="ORF">GCM10010227_46370</name>
    <name evidence="2" type="ORF">Sgou_07160</name>
</gene>
<sequence length="100" mass="10650">MTPARAVRSRPSTAVLVPYRLIRPRTWRTGSGEAGRGISPGGVLRIPESLGTGPRAPVRGPRGRVRRRAGPEADAPDGDRACPAGVVPCDGWDRYHSKNG</sequence>
<dbReference type="EMBL" id="BMSC01000017">
    <property type="protein sequence ID" value="GGU86580.1"/>
    <property type="molecule type" value="Genomic_DNA"/>
</dbReference>
<evidence type="ECO:0000313" key="2">
    <source>
        <dbReference type="EMBL" id="GFH76046.1"/>
    </source>
</evidence>
<name>A0A8H9HSG1_9ACTN</name>
<evidence type="ECO:0000313" key="3">
    <source>
        <dbReference type="EMBL" id="GGU86580.1"/>
    </source>
</evidence>
<dbReference type="EMBL" id="BLLO01000011">
    <property type="protein sequence ID" value="GFH76046.1"/>
    <property type="molecule type" value="Genomic_DNA"/>
</dbReference>
<keyword evidence="4" id="KW-1185">Reference proteome</keyword>
<reference evidence="3" key="3">
    <citation type="submission" date="2020-09" db="EMBL/GenBank/DDBJ databases">
        <authorList>
            <person name="Sun Q."/>
            <person name="Ohkuma M."/>
        </authorList>
    </citation>
    <scope>NUCLEOTIDE SEQUENCE</scope>
    <source>
        <strain evidence="3">JCM 4136</strain>
    </source>
</reference>
<feature type="region of interest" description="Disordered" evidence="1">
    <location>
        <begin position="27"/>
        <end position="100"/>
    </location>
</feature>
<accession>A0A8H9HSG1</accession>
<protein>
    <submittedName>
        <fullName evidence="3">Uncharacterized protein</fullName>
    </submittedName>
</protein>
<dbReference type="AlphaFoldDB" id="A0A8H9HSG1"/>
<evidence type="ECO:0000256" key="1">
    <source>
        <dbReference type="SAM" id="MobiDB-lite"/>
    </source>
</evidence>
<reference evidence="2 4" key="2">
    <citation type="submission" date="2020-02" db="EMBL/GenBank/DDBJ databases">
        <title>Whole genome shotgun sequence of Streptomyces gougerotii NBRC 13043.</title>
        <authorList>
            <person name="Ichikawa N."/>
            <person name="Komaki H."/>
            <person name="Tamura T."/>
        </authorList>
    </citation>
    <scope>NUCLEOTIDE SEQUENCE [LARGE SCALE GENOMIC DNA]</scope>
    <source>
        <strain evidence="2 4">NBRC 13043</strain>
    </source>
</reference>